<dbReference type="InterPro" id="IPR016186">
    <property type="entry name" value="C-type_lectin-like/link_sf"/>
</dbReference>
<keyword evidence="4" id="KW-1185">Reference proteome</keyword>
<feature type="signal peptide" evidence="1">
    <location>
        <begin position="1"/>
        <end position="19"/>
    </location>
</feature>
<dbReference type="PROSITE" id="PS50041">
    <property type="entry name" value="C_TYPE_LECTIN_2"/>
    <property type="match status" value="1"/>
</dbReference>
<dbReference type="AlphaFoldDB" id="A0A9Q1BM65"/>
<evidence type="ECO:0000313" key="4">
    <source>
        <dbReference type="Proteomes" id="UP001152320"/>
    </source>
</evidence>
<dbReference type="InterPro" id="IPR016187">
    <property type="entry name" value="CTDL_fold"/>
</dbReference>
<organism evidence="3 4">
    <name type="scientific">Holothuria leucospilota</name>
    <name type="common">Black long sea cucumber</name>
    <name type="synonym">Mertensiothuria leucospilota</name>
    <dbReference type="NCBI Taxonomy" id="206669"/>
    <lineage>
        <taxon>Eukaryota</taxon>
        <taxon>Metazoa</taxon>
        <taxon>Echinodermata</taxon>
        <taxon>Eleutherozoa</taxon>
        <taxon>Echinozoa</taxon>
        <taxon>Holothuroidea</taxon>
        <taxon>Aspidochirotacea</taxon>
        <taxon>Aspidochirotida</taxon>
        <taxon>Holothuriidae</taxon>
        <taxon>Holothuria</taxon>
    </lineage>
</organism>
<dbReference type="PROSITE" id="PS51257">
    <property type="entry name" value="PROKAR_LIPOPROTEIN"/>
    <property type="match status" value="1"/>
</dbReference>
<reference evidence="3" key="1">
    <citation type="submission" date="2021-10" db="EMBL/GenBank/DDBJ databases">
        <title>Tropical sea cucumber genome reveals ecological adaptation and Cuvierian tubules defense mechanism.</title>
        <authorList>
            <person name="Chen T."/>
        </authorList>
    </citation>
    <scope>NUCLEOTIDE SEQUENCE</scope>
    <source>
        <strain evidence="3">Nanhai2018</strain>
        <tissue evidence="3">Muscle</tissue>
    </source>
</reference>
<protein>
    <submittedName>
        <fullName evidence="3">Echinoidin</fullName>
    </submittedName>
</protein>
<dbReference type="PANTHER" id="PTHR22803">
    <property type="entry name" value="MANNOSE, PHOSPHOLIPASE, LECTIN RECEPTOR RELATED"/>
    <property type="match status" value="1"/>
</dbReference>
<dbReference type="SUPFAM" id="SSF56436">
    <property type="entry name" value="C-type lectin-like"/>
    <property type="match status" value="1"/>
</dbReference>
<evidence type="ECO:0000313" key="3">
    <source>
        <dbReference type="EMBL" id="KAJ8029242.1"/>
    </source>
</evidence>
<dbReference type="EMBL" id="JAIZAY010000014">
    <property type="protein sequence ID" value="KAJ8029242.1"/>
    <property type="molecule type" value="Genomic_DNA"/>
</dbReference>
<dbReference type="SMART" id="SM00034">
    <property type="entry name" value="CLECT"/>
    <property type="match status" value="1"/>
</dbReference>
<evidence type="ECO:0000256" key="1">
    <source>
        <dbReference type="SAM" id="SignalP"/>
    </source>
</evidence>
<dbReference type="InterPro" id="IPR050111">
    <property type="entry name" value="C-type_lectin/snaclec_domain"/>
</dbReference>
<proteinExistence type="predicted"/>
<dbReference type="OrthoDB" id="441660at2759"/>
<feature type="chain" id="PRO_5040355647" evidence="1">
    <location>
        <begin position="20"/>
        <end position="175"/>
    </location>
</feature>
<comment type="caution">
    <text evidence="3">The sequence shown here is derived from an EMBL/GenBank/DDBJ whole genome shotgun (WGS) entry which is preliminary data.</text>
</comment>
<dbReference type="Pfam" id="PF00059">
    <property type="entry name" value="Lectin_C"/>
    <property type="match status" value="1"/>
</dbReference>
<dbReference type="InterPro" id="IPR001304">
    <property type="entry name" value="C-type_lectin-like"/>
</dbReference>
<gene>
    <name evidence="3" type="ORF">HOLleu_28587</name>
</gene>
<dbReference type="Gene3D" id="3.10.100.10">
    <property type="entry name" value="Mannose-Binding Protein A, subunit A"/>
    <property type="match status" value="1"/>
</dbReference>
<accession>A0A9Q1BM65</accession>
<name>A0A9Q1BM65_HOLLE</name>
<keyword evidence="1" id="KW-0732">Signal</keyword>
<feature type="domain" description="C-type lectin" evidence="2">
    <location>
        <begin position="27"/>
        <end position="157"/>
    </location>
</feature>
<dbReference type="Proteomes" id="UP001152320">
    <property type="component" value="Chromosome 14"/>
</dbReference>
<evidence type="ECO:0000259" key="2">
    <source>
        <dbReference type="PROSITE" id="PS50041"/>
    </source>
</evidence>
<sequence>MASMLRLFCLFTVLMSCLACPKFWTEFQSNCYLYIGNPSLNWQEAENFCVDKDAHLASIHSREEDDFVKEIWRRSRDAFTMFPRQMRTQLQQSSLAPFVYIGLNDMKENGKFEWTDRTPVDYVNWMRNNPSTDIEIIGEFENAVFIWDRKNIGQWNDVSSKSPVLRGSFVCKKPL</sequence>